<evidence type="ECO:0000313" key="4">
    <source>
        <dbReference type="EMBL" id="GAG86113.1"/>
    </source>
</evidence>
<dbReference type="SUPFAM" id="SSF53335">
    <property type="entry name" value="S-adenosyl-L-methionine-dependent methyltransferases"/>
    <property type="match status" value="1"/>
</dbReference>
<dbReference type="GO" id="GO:0008170">
    <property type="term" value="F:N-methyltransferase activity"/>
    <property type="evidence" value="ECO:0007669"/>
    <property type="project" value="InterPro"/>
</dbReference>
<dbReference type="EMBL" id="BART01010177">
    <property type="protein sequence ID" value="GAG86113.1"/>
    <property type="molecule type" value="Genomic_DNA"/>
</dbReference>
<evidence type="ECO:0000256" key="1">
    <source>
        <dbReference type="ARBA" id="ARBA00022603"/>
    </source>
</evidence>
<organism evidence="4">
    <name type="scientific">marine sediment metagenome</name>
    <dbReference type="NCBI Taxonomy" id="412755"/>
    <lineage>
        <taxon>unclassified sequences</taxon>
        <taxon>metagenomes</taxon>
        <taxon>ecological metagenomes</taxon>
    </lineage>
</organism>
<keyword evidence="2" id="KW-0808">Transferase</keyword>
<evidence type="ECO:0000259" key="3">
    <source>
        <dbReference type="Pfam" id="PF01555"/>
    </source>
</evidence>
<dbReference type="PANTHER" id="PTHR13370">
    <property type="entry name" value="RNA METHYLASE-RELATED"/>
    <property type="match status" value="1"/>
</dbReference>
<dbReference type="InterPro" id="IPR001091">
    <property type="entry name" value="RM_Methyltransferase"/>
</dbReference>
<dbReference type="GO" id="GO:0005737">
    <property type="term" value="C:cytoplasm"/>
    <property type="evidence" value="ECO:0007669"/>
    <property type="project" value="TreeGrafter"/>
</dbReference>
<reference evidence="4" key="1">
    <citation type="journal article" date="2014" name="Front. Microbiol.">
        <title>High frequency of phylogenetically diverse reductive dehalogenase-homologous genes in deep subseafloor sedimentary metagenomes.</title>
        <authorList>
            <person name="Kawai M."/>
            <person name="Futagami T."/>
            <person name="Toyoda A."/>
            <person name="Takaki Y."/>
            <person name="Nishi S."/>
            <person name="Hori S."/>
            <person name="Arai W."/>
            <person name="Tsubouchi T."/>
            <person name="Morono Y."/>
            <person name="Uchiyama I."/>
            <person name="Ito T."/>
            <person name="Fujiyama A."/>
            <person name="Inagaki F."/>
            <person name="Takami H."/>
        </authorList>
    </citation>
    <scope>NUCLEOTIDE SEQUENCE</scope>
    <source>
        <strain evidence="4">Expedition CK06-06</strain>
    </source>
</reference>
<sequence>SLVLSKITNRLEKGEKKNTIEKSNFVEWSKSIWNFPAVSARKVGHPAPFPIELPRRLIEFYSYENDVILDPFVGSGTTALAAIELNRHYVGYDISQEYVELAKKKINEVKSQLKLDKFLNE</sequence>
<dbReference type="PRINTS" id="PR00508">
    <property type="entry name" value="S21N4MTFRASE"/>
</dbReference>
<dbReference type="Gene3D" id="3.40.50.150">
    <property type="entry name" value="Vaccinia Virus protein VP39"/>
    <property type="match status" value="1"/>
</dbReference>
<gene>
    <name evidence="4" type="ORF">S01H4_22265</name>
</gene>
<dbReference type="InterPro" id="IPR029063">
    <property type="entry name" value="SAM-dependent_MTases_sf"/>
</dbReference>
<dbReference type="AlphaFoldDB" id="X1BPX9"/>
<feature type="non-terminal residue" evidence="4">
    <location>
        <position position="1"/>
    </location>
</feature>
<dbReference type="InterPro" id="IPR002941">
    <property type="entry name" value="DNA_methylase_N4/N6"/>
</dbReference>
<dbReference type="GO" id="GO:0003677">
    <property type="term" value="F:DNA binding"/>
    <property type="evidence" value="ECO:0007669"/>
    <property type="project" value="InterPro"/>
</dbReference>
<accession>X1BPX9</accession>
<dbReference type="CDD" id="cd02440">
    <property type="entry name" value="AdoMet_MTases"/>
    <property type="match status" value="1"/>
</dbReference>
<protein>
    <recommendedName>
        <fullName evidence="3">DNA methylase N-4/N-6 domain-containing protein</fullName>
    </recommendedName>
</protein>
<dbReference type="GO" id="GO:0032259">
    <property type="term" value="P:methylation"/>
    <property type="evidence" value="ECO:0007669"/>
    <property type="project" value="UniProtKB-KW"/>
</dbReference>
<proteinExistence type="predicted"/>
<name>X1BPX9_9ZZZZ</name>
<evidence type="ECO:0000256" key="2">
    <source>
        <dbReference type="ARBA" id="ARBA00022679"/>
    </source>
</evidence>
<comment type="caution">
    <text evidence="4">The sequence shown here is derived from an EMBL/GenBank/DDBJ whole genome shotgun (WGS) entry which is preliminary data.</text>
</comment>
<feature type="domain" description="DNA methylase N-4/N-6" evidence="3">
    <location>
        <begin position="14"/>
        <end position="104"/>
    </location>
</feature>
<dbReference type="PANTHER" id="PTHR13370:SF3">
    <property type="entry name" value="TRNA (GUANINE(10)-N2)-METHYLTRANSFERASE HOMOLOG"/>
    <property type="match status" value="1"/>
</dbReference>
<keyword evidence="1" id="KW-0489">Methyltransferase</keyword>
<dbReference type="Pfam" id="PF01555">
    <property type="entry name" value="N6_N4_Mtase"/>
    <property type="match status" value="1"/>
</dbReference>